<evidence type="ECO:0000256" key="1">
    <source>
        <dbReference type="ARBA" id="ARBA00000026"/>
    </source>
</evidence>
<evidence type="ECO:0000313" key="16">
    <source>
        <dbReference type="Proteomes" id="UP000194318"/>
    </source>
</evidence>
<evidence type="ECO:0000256" key="12">
    <source>
        <dbReference type="SAM" id="MobiDB-lite"/>
    </source>
</evidence>
<evidence type="ECO:0000256" key="7">
    <source>
        <dbReference type="ARBA" id="ARBA00022679"/>
    </source>
</evidence>
<evidence type="ECO:0000259" key="13">
    <source>
        <dbReference type="Pfam" id="PF16911"/>
    </source>
</evidence>
<evidence type="ECO:0000256" key="8">
    <source>
        <dbReference type="ARBA" id="ARBA00023315"/>
    </source>
</evidence>
<dbReference type="PANTHER" id="PTHR28037:SF1">
    <property type="entry name" value="ALCOHOL O-ACETYLTRANSFERASE 1-RELATED"/>
    <property type="match status" value="1"/>
</dbReference>
<gene>
    <name evidence="15" type="ORF">BG846_03111</name>
    <name evidence="14" type="ORF">K701_10715</name>
</gene>
<evidence type="ECO:0000256" key="5">
    <source>
        <dbReference type="ARBA" id="ARBA00012866"/>
    </source>
</evidence>
<dbReference type="InterPro" id="IPR023213">
    <property type="entry name" value="CAT-like_dom_sf"/>
</dbReference>
<evidence type="ECO:0000313" key="17">
    <source>
        <dbReference type="Proteomes" id="UP000731519"/>
    </source>
</evidence>
<dbReference type="GO" id="GO:0016746">
    <property type="term" value="F:acyltransferase activity"/>
    <property type="evidence" value="ECO:0007669"/>
    <property type="project" value="UniProtKB-KW"/>
</dbReference>
<comment type="similarity">
    <text evidence="4">Belongs to the acyltransferase PapA5 family.</text>
</comment>
<dbReference type="PANTHER" id="PTHR28037">
    <property type="entry name" value="ALCOHOL O-ACETYLTRANSFERASE 1-RELATED"/>
    <property type="match status" value="1"/>
</dbReference>
<feature type="compositionally biased region" description="Low complexity" evidence="12">
    <location>
        <begin position="1"/>
        <end position="10"/>
    </location>
</feature>
<evidence type="ECO:0000256" key="6">
    <source>
        <dbReference type="ARBA" id="ARBA00013449"/>
    </source>
</evidence>
<evidence type="ECO:0000256" key="4">
    <source>
        <dbReference type="ARBA" id="ARBA00006558"/>
    </source>
</evidence>
<dbReference type="RefSeq" id="WP_051838888.1">
    <property type="nucleotide sequence ID" value="NZ_ASYR01000011.1"/>
</dbReference>
<dbReference type="Gene3D" id="3.30.559.30">
    <property type="entry name" value="Nonribosomal peptide synthetase, condensation domain"/>
    <property type="match status" value="1"/>
</dbReference>
<protein>
    <recommendedName>
        <fullName evidence="6">Phthiocerol/phthiodiolone dimycocerosyl transferase</fullName>
        <ecNumber evidence="5">2.3.1.282</ecNumber>
    </recommendedName>
    <alternativeName>
        <fullName evidence="11">Acyltransferase PapA5</fullName>
    </alternativeName>
    <alternativeName>
        <fullName evidence="9">Phthiocerol/phthiodiolone O-acyltransferase</fullName>
    </alternativeName>
    <alternativeName>
        <fullName evidence="10">Polyketide synthase-associated protein A5</fullName>
    </alternativeName>
</protein>
<dbReference type="Pfam" id="PF16911">
    <property type="entry name" value="PapA_C"/>
    <property type="match status" value="1"/>
</dbReference>
<dbReference type="GeneID" id="91406369"/>
<evidence type="ECO:0000256" key="10">
    <source>
        <dbReference type="ARBA" id="ARBA00032317"/>
    </source>
</evidence>
<keyword evidence="8 15" id="KW-0012">Acyltransferase</keyword>
<sequence length="462" mass="49570">MSTTPTTSPDSAPPAPPASAPEVRRELSPLERWYWIADRIAPLNVVGRVRLHGPVTGAALRSALTALQARHPLLRVAIEPGGPGEEPRFTPVVDRPIPLDHRVLDDPAAGDAWQRVIDRELVNGRVDWRAGPLATATVLTSPGPDGGTHDLILSLLHVIADGTTVISLLRQWAELAAGLPVGARAVLPPAEDLFPAGHRGTAGEAPARAKADRDEADLLRLAPRRVDADEAVPFERRRTRFLHRALDGAALESLARTCRARGVTVHGVLTAAMVHAVATDAGAADGTWYSIGSPVDFRGDLEPAVDPDDVGSYVATIPSLVEHAAARPLWETAREISTDLRARKARGEQFSMIRLIGLSGPRNLAEAMPFVRHLDEKGPINFCVSNIGRFPFPDEVGPWRATGAQFVASLSVVGTFVATVNSSHHQLVWNFTYAEGTVADERAARLADRCVETVLALVRAAD</sequence>
<dbReference type="InterPro" id="IPR052058">
    <property type="entry name" value="Alcohol_O-acetyltransferase"/>
</dbReference>
<keyword evidence="7 15" id="KW-0808">Transferase</keyword>
<dbReference type="EMBL" id="MIFZ01000242">
    <property type="protein sequence ID" value="OSY51250.1"/>
    <property type="molecule type" value="Genomic_DNA"/>
</dbReference>
<reference evidence="15 16" key="2">
    <citation type="submission" date="2016-09" db="EMBL/GenBank/DDBJ databases">
        <title>Streptomyces fradiae DSM40063, a candidate organism with high potential of specific P450 cytochromes.</title>
        <authorList>
            <person name="Grumaz C."/>
            <person name="Vainshtein Y."/>
            <person name="Kirstahler P."/>
            <person name="Sohn K."/>
        </authorList>
    </citation>
    <scope>NUCLEOTIDE SEQUENCE [LARGE SCALE GENOMIC DNA]</scope>
    <source>
        <strain evidence="15 16">DSM 40063</strain>
    </source>
</reference>
<comment type="catalytic activity">
    <reaction evidence="1">
        <text>2 a mycocerosyl-[mycocerosic acid synthase] + a phthiocerol = a dimycocerosyl phthiocerol + 2 holo-[mycocerosic acid synthase].</text>
        <dbReference type="EC" id="2.3.1.282"/>
    </reaction>
</comment>
<organism evidence="15 16">
    <name type="scientific">Streptomyces fradiae ATCC 10745 = DSM 40063</name>
    <dbReference type="NCBI Taxonomy" id="1319510"/>
    <lineage>
        <taxon>Bacteria</taxon>
        <taxon>Bacillati</taxon>
        <taxon>Actinomycetota</taxon>
        <taxon>Actinomycetes</taxon>
        <taxon>Kitasatosporales</taxon>
        <taxon>Streptomycetaceae</taxon>
        <taxon>Streptomyces</taxon>
    </lineage>
</organism>
<evidence type="ECO:0000313" key="15">
    <source>
        <dbReference type="EMBL" id="OSY51250.1"/>
    </source>
</evidence>
<feature type="domain" description="Phthiocerol/phthiodiolone dimycocerosyl transferase C-terminal" evidence="13">
    <location>
        <begin position="244"/>
        <end position="392"/>
    </location>
</feature>
<dbReference type="Proteomes" id="UP000194318">
    <property type="component" value="Unassembled WGS sequence"/>
</dbReference>
<evidence type="ECO:0000256" key="3">
    <source>
        <dbReference type="ARBA" id="ARBA00001907"/>
    </source>
</evidence>
<evidence type="ECO:0000313" key="14">
    <source>
        <dbReference type="EMBL" id="KAF0649857.1"/>
    </source>
</evidence>
<evidence type="ECO:0000256" key="9">
    <source>
        <dbReference type="ARBA" id="ARBA00030465"/>
    </source>
</evidence>
<dbReference type="AlphaFoldDB" id="A0A1Y2NV91"/>
<feature type="region of interest" description="Disordered" evidence="12">
    <location>
        <begin position="1"/>
        <end position="23"/>
    </location>
</feature>
<dbReference type="Gene3D" id="3.30.559.10">
    <property type="entry name" value="Chloramphenicol acetyltransferase-like domain"/>
    <property type="match status" value="1"/>
</dbReference>
<dbReference type="Proteomes" id="UP000731519">
    <property type="component" value="Unassembled WGS sequence"/>
</dbReference>
<accession>A0A1Y2NV91</accession>
<reference evidence="14 17" key="1">
    <citation type="submission" date="2013-05" db="EMBL/GenBank/DDBJ databases">
        <title>Genome Sequence of Streptomyces fradiae.</title>
        <authorList>
            <person name="Kirby R."/>
        </authorList>
    </citation>
    <scope>NUCLEOTIDE SEQUENCE [LARGE SCALE GENOMIC DNA]</scope>
    <source>
        <strain evidence="14 17">ATCC 10745</strain>
    </source>
</reference>
<dbReference type="EC" id="2.3.1.282" evidence="5"/>
<evidence type="ECO:0000256" key="11">
    <source>
        <dbReference type="ARBA" id="ARBA00033407"/>
    </source>
</evidence>
<dbReference type="EMBL" id="ASYR01000011">
    <property type="protein sequence ID" value="KAF0649857.1"/>
    <property type="molecule type" value="Genomic_DNA"/>
</dbReference>
<proteinExistence type="inferred from homology"/>
<dbReference type="SUPFAM" id="SSF52777">
    <property type="entry name" value="CoA-dependent acyltransferases"/>
    <property type="match status" value="2"/>
</dbReference>
<comment type="catalytic activity">
    <reaction evidence="3">
        <text>2 a mycocerosyl-[mycocerosic acid synthase] + a phthiodiolone = a dimycocerosyl phthiodiolone + 2 holo-[mycocerosic acid synthase].</text>
        <dbReference type="EC" id="2.3.1.282"/>
    </reaction>
</comment>
<name>A0A1Y2NV91_STRFR</name>
<dbReference type="InterPro" id="IPR031641">
    <property type="entry name" value="PapA_C"/>
</dbReference>
<comment type="catalytic activity">
    <reaction evidence="2">
        <text>2 a mycocerosyl-[mycocerosic acid synthase] + a phenolphthiocerol = a dimycocerosyl phenolphthiocerol + 2 holo-[mycocerosic acid synthase].</text>
        <dbReference type="EC" id="2.3.1.282"/>
    </reaction>
</comment>
<evidence type="ECO:0000256" key="2">
    <source>
        <dbReference type="ARBA" id="ARBA00000625"/>
    </source>
</evidence>
<comment type="caution">
    <text evidence="15">The sequence shown here is derived from an EMBL/GenBank/DDBJ whole genome shotgun (WGS) entry which is preliminary data.</text>
</comment>
<keyword evidence="17" id="KW-1185">Reference proteome</keyword>